<dbReference type="AlphaFoldDB" id="A0A9X0MKC2"/>
<gene>
    <name evidence="1" type="ORF">AT268_33525</name>
</gene>
<proteinExistence type="predicted"/>
<sequence>MNTLHKENSLFFREENKRMKELIWKLLLGMSSSKDIHMWEAEVKTLDKDISDEYTYSLCKEAETFFLEYLLIHHPEHQVLQEHFCSTDVVLQERELVVHTMFVRILIEIKELNVLEEDFTYLLDDIGQIYRMNKMEVLSFAKELRSNLNSITPKEQELHLRINALSRFANII</sequence>
<protein>
    <submittedName>
        <fullName evidence="1">Uncharacterized protein</fullName>
    </submittedName>
</protein>
<evidence type="ECO:0000313" key="2">
    <source>
        <dbReference type="Proteomes" id="UP000075476"/>
    </source>
</evidence>
<name>A0A9X0MKC2_BACCE</name>
<dbReference type="Proteomes" id="UP000075476">
    <property type="component" value="Unassembled WGS sequence"/>
</dbReference>
<comment type="caution">
    <text evidence="1">The sequence shown here is derived from an EMBL/GenBank/DDBJ whole genome shotgun (WGS) entry which is preliminary data.</text>
</comment>
<accession>A0A9X0MKC2</accession>
<dbReference type="RefSeq" id="WP_061662729.1">
    <property type="nucleotide sequence ID" value="NZ_LOMO01000001.1"/>
</dbReference>
<reference evidence="1 2" key="1">
    <citation type="submission" date="2015-12" db="EMBL/GenBank/DDBJ databases">
        <title>Bacillus cereus Group isolate.</title>
        <authorList>
            <person name="Kovac J."/>
        </authorList>
    </citation>
    <scope>NUCLEOTIDE SEQUENCE [LARGE SCALE GENOMIC DNA]</scope>
    <source>
        <strain evidence="1 2">FSL K6-0073</strain>
    </source>
</reference>
<organism evidence="1 2">
    <name type="scientific">Bacillus cereus</name>
    <dbReference type="NCBI Taxonomy" id="1396"/>
    <lineage>
        <taxon>Bacteria</taxon>
        <taxon>Bacillati</taxon>
        <taxon>Bacillota</taxon>
        <taxon>Bacilli</taxon>
        <taxon>Bacillales</taxon>
        <taxon>Bacillaceae</taxon>
        <taxon>Bacillus</taxon>
        <taxon>Bacillus cereus group</taxon>
    </lineage>
</organism>
<dbReference type="EMBL" id="LOMO01000001">
    <property type="protein sequence ID" value="KXY51397.1"/>
    <property type="molecule type" value="Genomic_DNA"/>
</dbReference>
<evidence type="ECO:0000313" key="1">
    <source>
        <dbReference type="EMBL" id="KXY51397.1"/>
    </source>
</evidence>